<comment type="caution">
    <text evidence="12">Lacks conserved residue(s) required for the propagation of feature annotation.</text>
</comment>
<dbReference type="AlphaFoldDB" id="A0A3N1XZU3"/>
<keyword evidence="4 12" id="KW-0813">Transport</keyword>
<evidence type="ECO:0000256" key="10">
    <source>
        <dbReference type="ARBA" id="ARBA00023136"/>
    </source>
</evidence>
<dbReference type="Pfam" id="PF01312">
    <property type="entry name" value="Bac_export_2"/>
    <property type="match status" value="1"/>
</dbReference>
<dbReference type="InterPro" id="IPR006136">
    <property type="entry name" value="FlhB"/>
</dbReference>
<keyword evidence="11 12" id="KW-1006">Bacterial flagellum protein export</keyword>
<feature type="transmembrane region" description="Helical" evidence="12">
    <location>
        <begin position="45"/>
        <end position="65"/>
    </location>
</feature>
<dbReference type="PANTHER" id="PTHR30531:SF12">
    <property type="entry name" value="FLAGELLAR BIOSYNTHETIC PROTEIN FLHB"/>
    <property type="match status" value="1"/>
</dbReference>
<dbReference type="InterPro" id="IPR006135">
    <property type="entry name" value="T3SS_substrate_exporter"/>
</dbReference>
<keyword evidence="10 12" id="KW-0472">Membrane</keyword>
<comment type="subcellular location">
    <subcellularLocation>
        <location evidence="1">Cell membrane</location>
        <topology evidence="1">Multi-pass membrane protein</topology>
    </subcellularLocation>
</comment>
<dbReference type="GO" id="GO:0009306">
    <property type="term" value="P:protein secretion"/>
    <property type="evidence" value="ECO:0007669"/>
    <property type="project" value="InterPro"/>
</dbReference>
<keyword evidence="13" id="KW-0969">Cilium</keyword>
<evidence type="ECO:0000256" key="6">
    <source>
        <dbReference type="ARBA" id="ARBA00022692"/>
    </source>
</evidence>
<keyword evidence="13" id="KW-0966">Cell projection</keyword>
<dbReference type="InterPro" id="IPR029025">
    <property type="entry name" value="T3SS_substrate_exporter_C"/>
</dbReference>
<evidence type="ECO:0000256" key="8">
    <source>
        <dbReference type="ARBA" id="ARBA00022927"/>
    </source>
</evidence>
<evidence type="ECO:0000256" key="9">
    <source>
        <dbReference type="ARBA" id="ARBA00022989"/>
    </source>
</evidence>
<organism evidence="13 14">
    <name type="scientific">Mobilisporobacter senegalensis</name>
    <dbReference type="NCBI Taxonomy" id="1329262"/>
    <lineage>
        <taxon>Bacteria</taxon>
        <taxon>Bacillati</taxon>
        <taxon>Bacillota</taxon>
        <taxon>Clostridia</taxon>
        <taxon>Lachnospirales</taxon>
        <taxon>Lachnospiraceae</taxon>
        <taxon>Mobilisporobacter</taxon>
    </lineage>
</organism>
<evidence type="ECO:0000256" key="7">
    <source>
        <dbReference type="ARBA" id="ARBA00022795"/>
    </source>
</evidence>
<evidence type="ECO:0000256" key="12">
    <source>
        <dbReference type="RuleBase" id="RU364091"/>
    </source>
</evidence>
<keyword evidence="8 12" id="KW-0653">Protein transport</keyword>
<comment type="caution">
    <text evidence="13">The sequence shown here is derived from an EMBL/GenBank/DDBJ whole genome shotgun (WGS) entry which is preliminary data.</text>
</comment>
<name>A0A3N1XZU3_9FIRM</name>
<dbReference type="Gene3D" id="6.10.250.2080">
    <property type="match status" value="1"/>
</dbReference>
<keyword evidence="9 12" id="KW-1133">Transmembrane helix</keyword>
<evidence type="ECO:0000256" key="2">
    <source>
        <dbReference type="ARBA" id="ARBA00010690"/>
    </source>
</evidence>
<comment type="function">
    <text evidence="12">Required for formation of the rod structure in the basal body of the flagellar apparatus. Together with FliI and FliH, may constitute the export apparatus of flagellin.</text>
</comment>
<dbReference type="RefSeq" id="WP_123608462.1">
    <property type="nucleotide sequence ID" value="NZ_RJVG01000002.1"/>
</dbReference>
<keyword evidence="5 12" id="KW-1003">Cell membrane</keyword>
<dbReference type="SUPFAM" id="SSF160544">
    <property type="entry name" value="EscU C-terminal domain-like"/>
    <property type="match status" value="1"/>
</dbReference>
<dbReference type="NCBIfam" id="TIGR00328">
    <property type="entry name" value="flhB"/>
    <property type="match status" value="1"/>
</dbReference>
<dbReference type="FunFam" id="3.40.1690.10:FF:000001">
    <property type="entry name" value="Flagellar biosynthetic protein FlhB"/>
    <property type="match status" value="1"/>
</dbReference>
<feature type="transmembrane region" description="Helical" evidence="12">
    <location>
        <begin position="100"/>
        <end position="125"/>
    </location>
</feature>
<evidence type="ECO:0000256" key="1">
    <source>
        <dbReference type="ARBA" id="ARBA00004651"/>
    </source>
</evidence>
<dbReference type="PANTHER" id="PTHR30531">
    <property type="entry name" value="FLAGELLAR BIOSYNTHETIC PROTEIN FLHB"/>
    <property type="match status" value="1"/>
</dbReference>
<proteinExistence type="inferred from homology"/>
<accession>A0A3N1XZU3</accession>
<keyword evidence="7 12" id="KW-1005">Bacterial flagellum biogenesis</keyword>
<dbReference type="EMBL" id="RJVG01000002">
    <property type="protein sequence ID" value="ROR30782.1"/>
    <property type="molecule type" value="Genomic_DNA"/>
</dbReference>
<reference evidence="13 14" key="1">
    <citation type="submission" date="2018-11" db="EMBL/GenBank/DDBJ databases">
        <title>Genomic Encyclopedia of Type Strains, Phase IV (KMG-IV): sequencing the most valuable type-strain genomes for metagenomic binning, comparative biology and taxonomic classification.</title>
        <authorList>
            <person name="Goeker M."/>
        </authorList>
    </citation>
    <scope>NUCLEOTIDE SEQUENCE [LARGE SCALE GENOMIC DNA]</scope>
    <source>
        <strain evidence="13 14">DSM 26537</strain>
    </source>
</reference>
<dbReference type="PRINTS" id="PR00950">
    <property type="entry name" value="TYPE3IMSPROT"/>
</dbReference>
<dbReference type="OrthoDB" id="9807950at2"/>
<dbReference type="GO" id="GO:0044780">
    <property type="term" value="P:bacterial-type flagellum assembly"/>
    <property type="evidence" value="ECO:0007669"/>
    <property type="project" value="InterPro"/>
</dbReference>
<dbReference type="GO" id="GO:0005886">
    <property type="term" value="C:plasma membrane"/>
    <property type="evidence" value="ECO:0007669"/>
    <property type="project" value="UniProtKB-SubCell"/>
</dbReference>
<evidence type="ECO:0000313" key="13">
    <source>
        <dbReference type="EMBL" id="ROR30782.1"/>
    </source>
</evidence>
<keyword evidence="6 12" id="KW-0812">Transmembrane</keyword>
<sequence>MEKYLKYNLQFFAKEGPGGEKTEEATTKKLNDAREEGQVARSTELITATSLATLFIILRIFTGFIGTKFLESFRIIYYKIPDLAKTEFNVATARTLFFDILLQIIIISVPVFLSTIIVAILVNILQVKWKPTTKPLKPKFDKIDPLKGFKRIISMEKLLDLSKSVIKVGFMFYVVYDALKDEWATLINLYDIPLNQAIELIGSMTIDLGLKISMFFLIIGFADLFYQKMKFKKDMKMSKQEVKDEFKQSEGDPQIKSRIKSKMREASQRRMMQALPQADVVITNPTHLAVAIKYDKDSNSAPIVIAKGADYMALKIKEIARENQIEIVENKPLARMLYYNVDLDSEIPNELYQMVAEVLAYVYGLKNKMS</sequence>
<comment type="similarity">
    <text evidence="2 12">Belongs to the type III secretion exporter family.</text>
</comment>
<dbReference type="Gene3D" id="3.40.1690.10">
    <property type="entry name" value="secretion proteins EscU"/>
    <property type="match status" value="1"/>
</dbReference>
<protein>
    <recommendedName>
        <fullName evidence="3 12">Flagellar biosynthetic protein FlhB</fullName>
    </recommendedName>
</protein>
<keyword evidence="13" id="KW-0282">Flagellum</keyword>
<dbReference type="Proteomes" id="UP000273083">
    <property type="component" value="Unassembled WGS sequence"/>
</dbReference>
<feature type="transmembrane region" description="Helical" evidence="12">
    <location>
        <begin position="208"/>
        <end position="226"/>
    </location>
</feature>
<evidence type="ECO:0000256" key="4">
    <source>
        <dbReference type="ARBA" id="ARBA00022448"/>
    </source>
</evidence>
<evidence type="ECO:0000256" key="11">
    <source>
        <dbReference type="ARBA" id="ARBA00023225"/>
    </source>
</evidence>
<evidence type="ECO:0000313" key="14">
    <source>
        <dbReference type="Proteomes" id="UP000273083"/>
    </source>
</evidence>
<gene>
    <name evidence="12" type="primary">flhB</name>
    <name evidence="13" type="ORF">EDD66_102437</name>
</gene>
<evidence type="ECO:0000256" key="5">
    <source>
        <dbReference type="ARBA" id="ARBA00022475"/>
    </source>
</evidence>
<keyword evidence="14" id="KW-1185">Reference proteome</keyword>
<evidence type="ECO:0000256" key="3">
    <source>
        <dbReference type="ARBA" id="ARBA00021622"/>
    </source>
</evidence>